<accession>A0ABT4AFH6</accession>
<organism evidence="1 2">
    <name type="scientific">Archangium lansingense</name>
    <dbReference type="NCBI Taxonomy" id="2995310"/>
    <lineage>
        <taxon>Bacteria</taxon>
        <taxon>Pseudomonadati</taxon>
        <taxon>Myxococcota</taxon>
        <taxon>Myxococcia</taxon>
        <taxon>Myxococcales</taxon>
        <taxon>Cystobacterineae</taxon>
        <taxon>Archangiaceae</taxon>
        <taxon>Archangium</taxon>
    </lineage>
</organism>
<sequence>MASPLGEEGGSLLAVASCAPSVVAAAHTASTRVTYWHGGVSGLHVGDYILPPSVTGTQHILSVWDGHEEVRPGYRRDRVYLTGEMAVAEVFAAMCFPSSGWVYRVVPEGQLEVDPDSGEPGMSWVCARARIVEVIELDLLTVIAILTEVEQGRRAKAGGVA</sequence>
<reference evidence="1 2" key="1">
    <citation type="submission" date="2022-11" db="EMBL/GenBank/DDBJ databases">
        <title>Minimal conservation of predation-associated metabolite biosynthetic gene clusters underscores biosynthetic potential of Myxococcota including descriptions for ten novel species: Archangium lansinium sp. nov., Myxococcus landrumus sp. nov., Nannocystis bai.</title>
        <authorList>
            <person name="Ahearne A."/>
            <person name="Stevens C."/>
            <person name="Phillips K."/>
        </authorList>
    </citation>
    <scope>NUCLEOTIDE SEQUENCE [LARGE SCALE GENOMIC DNA]</scope>
    <source>
        <strain evidence="1 2">MIWBW</strain>
    </source>
</reference>
<evidence type="ECO:0000313" key="1">
    <source>
        <dbReference type="EMBL" id="MCY1080321.1"/>
    </source>
</evidence>
<dbReference type="EMBL" id="JAPNKA010000001">
    <property type="protein sequence ID" value="MCY1080321.1"/>
    <property type="molecule type" value="Genomic_DNA"/>
</dbReference>
<keyword evidence="2" id="KW-1185">Reference proteome</keyword>
<name>A0ABT4AFH6_9BACT</name>
<dbReference type="Gene3D" id="3.20.170.40">
    <property type="entry name" value="Rifampin ADP-ribosyltransferase domain"/>
    <property type="match status" value="1"/>
</dbReference>
<dbReference type="RefSeq" id="WP_267538992.1">
    <property type="nucleotide sequence ID" value="NZ_JAPNKA010000001.1"/>
</dbReference>
<dbReference type="InterPro" id="IPR038611">
    <property type="entry name" value="Arr_sf"/>
</dbReference>
<evidence type="ECO:0000313" key="2">
    <source>
        <dbReference type="Proteomes" id="UP001207654"/>
    </source>
</evidence>
<comment type="caution">
    <text evidence="1">The sequence shown here is derived from an EMBL/GenBank/DDBJ whole genome shotgun (WGS) entry which is preliminary data.</text>
</comment>
<gene>
    <name evidence="1" type="ORF">OV287_38300</name>
</gene>
<dbReference type="Proteomes" id="UP001207654">
    <property type="component" value="Unassembled WGS sequence"/>
</dbReference>
<protein>
    <submittedName>
        <fullName evidence="1">Uncharacterized protein</fullName>
    </submittedName>
</protein>
<proteinExistence type="predicted"/>